<feature type="region of interest" description="Disordered" evidence="4">
    <location>
        <begin position="832"/>
        <end position="873"/>
    </location>
</feature>
<dbReference type="EMBL" id="KN838632">
    <property type="protein sequence ID" value="KIK00137.1"/>
    <property type="molecule type" value="Genomic_DNA"/>
</dbReference>
<dbReference type="InterPro" id="IPR001138">
    <property type="entry name" value="Zn2Cys6_DnaBD"/>
</dbReference>
<reference evidence="8" key="2">
    <citation type="submission" date="2015-01" db="EMBL/GenBank/DDBJ databases">
        <title>Evolutionary Origins and Diversification of the Mycorrhizal Mutualists.</title>
        <authorList>
            <consortium name="DOE Joint Genome Institute"/>
            <consortium name="Mycorrhizal Genomics Consortium"/>
            <person name="Kohler A."/>
            <person name="Kuo A."/>
            <person name="Nagy L.G."/>
            <person name="Floudas D."/>
            <person name="Copeland A."/>
            <person name="Barry K.W."/>
            <person name="Cichocki N."/>
            <person name="Veneault-Fourrey C."/>
            <person name="LaButti K."/>
            <person name="Lindquist E.A."/>
            <person name="Lipzen A."/>
            <person name="Lundell T."/>
            <person name="Morin E."/>
            <person name="Murat C."/>
            <person name="Riley R."/>
            <person name="Ohm R."/>
            <person name="Sun H."/>
            <person name="Tunlid A."/>
            <person name="Henrissat B."/>
            <person name="Grigoriev I.V."/>
            <person name="Hibbett D.S."/>
            <person name="Martin F."/>
        </authorList>
    </citation>
    <scope>NUCLEOTIDE SEQUENCE [LARGE SCALE GENOMIC DNA]</scope>
    <source>
        <strain evidence="8">LaAM-08-1</strain>
    </source>
</reference>
<name>A0A0C9XR19_9AGAR</name>
<dbReference type="SMART" id="SM00066">
    <property type="entry name" value="GAL4"/>
    <property type="match status" value="1"/>
</dbReference>
<dbReference type="GO" id="GO:0006351">
    <property type="term" value="P:DNA-templated transcription"/>
    <property type="evidence" value="ECO:0007669"/>
    <property type="project" value="InterPro"/>
</dbReference>
<dbReference type="Pfam" id="PF04082">
    <property type="entry name" value="Fungal_trans"/>
    <property type="match status" value="1"/>
</dbReference>
<dbReference type="AlphaFoldDB" id="A0A0C9XR19"/>
<dbReference type="OrthoDB" id="424974at2759"/>
<evidence type="ECO:0000256" key="1">
    <source>
        <dbReference type="ARBA" id="ARBA00004123"/>
    </source>
</evidence>
<dbReference type="InterPro" id="IPR036864">
    <property type="entry name" value="Zn2-C6_fun-type_DNA-bd_sf"/>
</dbReference>
<dbReference type="PROSITE" id="PS50048">
    <property type="entry name" value="ZN2_CY6_FUNGAL_2"/>
    <property type="match status" value="1"/>
</dbReference>
<dbReference type="GO" id="GO:0005634">
    <property type="term" value="C:nucleus"/>
    <property type="evidence" value="ECO:0007669"/>
    <property type="project" value="UniProtKB-SubCell"/>
</dbReference>
<dbReference type="Pfam" id="PF00172">
    <property type="entry name" value="Zn_clus"/>
    <property type="match status" value="1"/>
</dbReference>
<dbReference type="CDD" id="cd12148">
    <property type="entry name" value="fungal_TF_MHR"/>
    <property type="match status" value="1"/>
</dbReference>
<feature type="compositionally biased region" description="Polar residues" evidence="4">
    <location>
        <begin position="891"/>
        <end position="903"/>
    </location>
</feature>
<feature type="region of interest" description="Disordered" evidence="4">
    <location>
        <begin position="470"/>
        <end position="491"/>
    </location>
</feature>
<dbReference type="InterPro" id="IPR017896">
    <property type="entry name" value="4Fe4S_Fe-S-bd"/>
</dbReference>
<accession>A0A0C9XR19</accession>
<dbReference type="GO" id="GO:0000981">
    <property type="term" value="F:DNA-binding transcription factor activity, RNA polymerase II-specific"/>
    <property type="evidence" value="ECO:0007669"/>
    <property type="project" value="InterPro"/>
</dbReference>
<dbReference type="Proteomes" id="UP000054477">
    <property type="component" value="Unassembled WGS sequence"/>
</dbReference>
<dbReference type="InterPro" id="IPR007219">
    <property type="entry name" value="XnlR_reg_dom"/>
</dbReference>
<dbReference type="PANTHER" id="PTHR31001">
    <property type="entry name" value="UNCHARACTERIZED TRANSCRIPTIONAL REGULATORY PROTEIN"/>
    <property type="match status" value="1"/>
</dbReference>
<organism evidence="7 8">
    <name type="scientific">Laccaria amethystina LaAM-08-1</name>
    <dbReference type="NCBI Taxonomy" id="1095629"/>
    <lineage>
        <taxon>Eukaryota</taxon>
        <taxon>Fungi</taxon>
        <taxon>Dikarya</taxon>
        <taxon>Basidiomycota</taxon>
        <taxon>Agaricomycotina</taxon>
        <taxon>Agaricomycetes</taxon>
        <taxon>Agaricomycetidae</taxon>
        <taxon>Agaricales</taxon>
        <taxon>Agaricineae</taxon>
        <taxon>Hydnangiaceae</taxon>
        <taxon>Laccaria</taxon>
    </lineage>
</organism>
<proteinExistence type="predicted"/>
<dbReference type="CDD" id="cd00067">
    <property type="entry name" value="GAL4"/>
    <property type="match status" value="1"/>
</dbReference>
<feature type="region of interest" description="Disordered" evidence="4">
    <location>
        <begin position="199"/>
        <end position="219"/>
    </location>
</feature>
<feature type="compositionally biased region" description="Low complexity" evidence="4">
    <location>
        <begin position="857"/>
        <end position="866"/>
    </location>
</feature>
<dbReference type="PROSITE" id="PS00463">
    <property type="entry name" value="ZN2_CY6_FUNGAL_1"/>
    <property type="match status" value="1"/>
</dbReference>
<evidence type="ECO:0000259" key="5">
    <source>
        <dbReference type="PROSITE" id="PS50048"/>
    </source>
</evidence>
<evidence type="ECO:0008006" key="9">
    <source>
        <dbReference type="Google" id="ProtNLM"/>
    </source>
</evidence>
<feature type="region of interest" description="Disordered" evidence="4">
    <location>
        <begin position="136"/>
        <end position="158"/>
    </location>
</feature>
<evidence type="ECO:0000259" key="6">
    <source>
        <dbReference type="PROSITE" id="PS51379"/>
    </source>
</evidence>
<dbReference type="PROSITE" id="PS51379">
    <property type="entry name" value="4FE4S_FER_2"/>
    <property type="match status" value="1"/>
</dbReference>
<feature type="region of interest" description="Disordered" evidence="4">
    <location>
        <begin position="884"/>
        <end position="903"/>
    </location>
</feature>
<sequence length="960" mass="105630">MPAEPTQAKLKRRASRKDMDEYRYDGTHGRELEMKRSRGEVSCAECRRLKIKCDKQIPCQSCLRRGCASLCPNGSLATGQGTRFVLAATEHLHHRISKLSSRIRQLEDALAGLQAKHSADPHPLLLDDLVSTDELRESLREEGGDSMDDSSPAPMGQTGEVIDALGTLSISDHGISRFFGPTGGSESLLLASISNNHLSPSSSTTNDSHSPSAPTTTTTADDLNLSLFSQAFPFTPVGAPPSIQALIETNHLPSYSTAVSLCNIYFSQVSWIHRGVTQCQVLEEMLPMIYHLPSSSPASGEEQARPGPHDLALLFIVLAIGSLLSSPPSSSPSNAATTNANAQGEHYHQISRASLALQPVLEKPSIVTIQALHLLSIYNGMSGSDLNSETSMEMTWSLVTLAAHLSQTIGLHRDSARWGLSPKMVQRRRILFWDLFVADVWQSLNTGRPPSFSLAYIDCTFPSYDDGLEKPSWEGHNGDGSQKKEKEPGSGGGFGRAFEVWAFRFAAECVADVAARTLTAEAPSYSTIMELDRKVRDFPLPDGMGEGDDDEARKGGDMPGSFQRCLLGHIKETIMMYIHRSFFAQAIIEHPENPLKSTYAPSFLAAYRAASTILKSVRDQFAVFPNSCARFWMMWTFAFSAAVVFGTVVTHGPRSPLSQSAMAELDQACVLFSKAAMYSIRAQKALHILQKLSEKARHALALAQREPSPQRGDKTGGLLWNIKQEDDDELAIFAGRTRFLQGKGGGNDTGPIKGKDQGQDRIRFETDALLYRSTAFEPEQHVMPPPFSAPSQYSPLTFPVTQSSNMLQGGLGQQQYIPPPYTVVTSHQGPTLNYGWSKERHHLPPPPHIHGPEQSYHRLQQPQHQQQRPRHLSGNAQQLNSQEYYGVPHGQPQNQYSHHQEQAQAHYTTYPTFHSHRQVVLPNPGLADLGLAARDSRLDERWGAFMSESGILDGFHGSNN</sequence>
<dbReference type="InterPro" id="IPR050613">
    <property type="entry name" value="Sec_Metabolite_Reg"/>
</dbReference>
<evidence type="ECO:0000256" key="3">
    <source>
        <dbReference type="ARBA" id="ARBA00023242"/>
    </source>
</evidence>
<dbReference type="HOGENOM" id="CLU_007340_1_0_1"/>
<keyword evidence="3" id="KW-0539">Nucleus</keyword>
<dbReference type="GO" id="GO:0008270">
    <property type="term" value="F:zinc ion binding"/>
    <property type="evidence" value="ECO:0007669"/>
    <property type="project" value="InterPro"/>
</dbReference>
<protein>
    <recommendedName>
        <fullName evidence="9">Zn(2)-C6 fungal-type domain-containing protein</fullName>
    </recommendedName>
</protein>
<evidence type="ECO:0000256" key="2">
    <source>
        <dbReference type="ARBA" id="ARBA00022723"/>
    </source>
</evidence>
<gene>
    <name evidence="7" type="ORF">K443DRAFT_679409</name>
</gene>
<feature type="domain" description="Zn(2)-C6 fungal-type" evidence="5">
    <location>
        <begin position="42"/>
        <end position="71"/>
    </location>
</feature>
<comment type="subcellular location">
    <subcellularLocation>
        <location evidence="1">Nucleus</location>
    </subcellularLocation>
</comment>
<evidence type="ECO:0000256" key="4">
    <source>
        <dbReference type="SAM" id="MobiDB-lite"/>
    </source>
</evidence>
<dbReference type="SUPFAM" id="SSF57701">
    <property type="entry name" value="Zn2/Cys6 DNA-binding domain"/>
    <property type="match status" value="1"/>
</dbReference>
<dbReference type="SMART" id="SM00906">
    <property type="entry name" value="Fungal_trans"/>
    <property type="match status" value="1"/>
</dbReference>
<keyword evidence="2" id="KW-0479">Metal-binding</keyword>
<dbReference type="PANTHER" id="PTHR31001:SF56">
    <property type="entry name" value="ZN(2)-C6 FUNGAL-TYPE DOMAIN-CONTAINING PROTEIN"/>
    <property type="match status" value="1"/>
</dbReference>
<dbReference type="GO" id="GO:0003677">
    <property type="term" value="F:DNA binding"/>
    <property type="evidence" value="ECO:0007669"/>
    <property type="project" value="InterPro"/>
</dbReference>
<keyword evidence="8" id="KW-1185">Reference proteome</keyword>
<dbReference type="Gene3D" id="4.10.240.10">
    <property type="entry name" value="Zn(2)-C6 fungal-type DNA-binding domain"/>
    <property type="match status" value="1"/>
</dbReference>
<evidence type="ECO:0000313" key="8">
    <source>
        <dbReference type="Proteomes" id="UP000054477"/>
    </source>
</evidence>
<feature type="compositionally biased region" description="Basic and acidic residues" evidence="4">
    <location>
        <begin position="470"/>
        <end position="488"/>
    </location>
</feature>
<evidence type="ECO:0000313" key="7">
    <source>
        <dbReference type="EMBL" id="KIK00137.1"/>
    </source>
</evidence>
<reference evidence="7 8" key="1">
    <citation type="submission" date="2014-04" db="EMBL/GenBank/DDBJ databases">
        <authorList>
            <consortium name="DOE Joint Genome Institute"/>
            <person name="Kuo A."/>
            <person name="Kohler A."/>
            <person name="Nagy L.G."/>
            <person name="Floudas D."/>
            <person name="Copeland A."/>
            <person name="Barry K.W."/>
            <person name="Cichocki N."/>
            <person name="Veneault-Fourrey C."/>
            <person name="LaButti K."/>
            <person name="Lindquist E.A."/>
            <person name="Lipzen A."/>
            <person name="Lundell T."/>
            <person name="Morin E."/>
            <person name="Murat C."/>
            <person name="Sun H."/>
            <person name="Tunlid A."/>
            <person name="Henrissat B."/>
            <person name="Grigoriev I.V."/>
            <person name="Hibbett D.S."/>
            <person name="Martin F."/>
            <person name="Nordberg H.P."/>
            <person name="Cantor M.N."/>
            <person name="Hua S.X."/>
        </authorList>
    </citation>
    <scope>NUCLEOTIDE SEQUENCE [LARGE SCALE GENOMIC DNA]</scope>
    <source>
        <strain evidence="7 8">LaAM-08-1</strain>
    </source>
</reference>
<feature type="domain" description="4Fe-4S ferredoxin-type" evidence="6">
    <location>
        <begin position="49"/>
        <end position="81"/>
    </location>
</feature>